<evidence type="ECO:0000313" key="7">
    <source>
        <dbReference type="EMBL" id="CDO57864.1"/>
    </source>
</evidence>
<feature type="transmembrane region" description="Helical" evidence="6">
    <location>
        <begin position="188"/>
        <end position="212"/>
    </location>
</feature>
<evidence type="ECO:0000256" key="6">
    <source>
        <dbReference type="SAM" id="Phobius"/>
    </source>
</evidence>
<keyword evidence="2 6" id="KW-0812">Transmembrane</keyword>
<feature type="transmembrane region" description="Helical" evidence="6">
    <location>
        <begin position="42"/>
        <end position="61"/>
    </location>
</feature>
<evidence type="ECO:0000256" key="5">
    <source>
        <dbReference type="SAM" id="MobiDB-lite"/>
    </source>
</evidence>
<protein>
    <recommendedName>
        <fullName evidence="9">EamA domain-containing protein</fullName>
    </recommendedName>
</protein>
<reference evidence="7" key="1">
    <citation type="submission" date="2014-03" db="EMBL/GenBank/DDBJ databases">
        <authorList>
            <person name="Casaregola S."/>
        </authorList>
    </citation>
    <scope>NUCLEOTIDE SEQUENCE [LARGE SCALE GENOMIC DNA]</scope>
    <source>
        <strain evidence="7">CLIB 918</strain>
    </source>
</reference>
<dbReference type="InterPro" id="IPR037185">
    <property type="entry name" value="EmrE-like"/>
</dbReference>
<dbReference type="SUPFAM" id="SSF103481">
    <property type="entry name" value="Multidrug resistance efflux transporter EmrE"/>
    <property type="match status" value="1"/>
</dbReference>
<keyword evidence="8" id="KW-1185">Reference proteome</keyword>
<dbReference type="STRING" id="1173061.A0A0J9XKC8"/>
<dbReference type="PIRSF" id="PIRSF036436">
    <property type="entry name" value="UCP036436"/>
    <property type="match status" value="1"/>
</dbReference>
<evidence type="ECO:0000313" key="8">
    <source>
        <dbReference type="Proteomes" id="UP000242525"/>
    </source>
</evidence>
<sequence>MVIAGCANSLLTKFQDKQCVTNCNTDSDAPAELFNQPVFQTVQMFVAEMLVVLVVMAEPWYTRNRKRYRHVASEIGNMVAHQVKPETLTGRRVVLLAAPAVCDVCGTTLMNVGLLATPVSIFQMVRGAVVLFVGAFSVLFLKRSLSHKQWLGLITVTTGVFVVGLSASDSTSTENNTTDDNNNHGNGAGHHPLFGVLLILFAQVFTATQFVLEEFILEKYSLMPIKVVMWEGVFGTTITVLASGLILFAIGLFSLQATASNAIDSSKFNLVVGLQQVWASPALLTSSAAILISLATFNVAGVTVTRLISATSRSTIDTCRTIGIWLASIALGWETFRVLQLGGFTLLVYGTLVFNGVIHSDGPVEKTEAARRHQGETAWREEEATELMEVDK</sequence>
<proteinExistence type="predicted"/>
<dbReference type="EMBL" id="CCBN010000026">
    <property type="protein sequence ID" value="CDO57864.1"/>
    <property type="molecule type" value="Genomic_DNA"/>
</dbReference>
<feature type="compositionally biased region" description="Acidic residues" evidence="5">
    <location>
        <begin position="383"/>
        <end position="392"/>
    </location>
</feature>
<feature type="transmembrane region" description="Helical" evidence="6">
    <location>
        <begin position="121"/>
        <end position="141"/>
    </location>
</feature>
<evidence type="ECO:0008006" key="9">
    <source>
        <dbReference type="Google" id="ProtNLM"/>
    </source>
</evidence>
<feature type="transmembrane region" description="Helical" evidence="6">
    <location>
        <begin position="93"/>
        <end position="115"/>
    </location>
</feature>
<dbReference type="Proteomes" id="UP000242525">
    <property type="component" value="Unassembled WGS sequence"/>
</dbReference>
<dbReference type="Gene3D" id="1.10.3730.20">
    <property type="match status" value="1"/>
</dbReference>
<feature type="region of interest" description="Disordered" evidence="5">
    <location>
        <begin position="369"/>
        <end position="392"/>
    </location>
</feature>
<keyword evidence="3 6" id="KW-1133">Transmembrane helix</keyword>
<dbReference type="InterPro" id="IPR007271">
    <property type="entry name" value="Nuc_sug_transpt"/>
</dbReference>
<comment type="subcellular location">
    <subcellularLocation>
        <location evidence="1">Membrane</location>
        <topology evidence="1">Multi-pass membrane protein</topology>
    </subcellularLocation>
</comment>
<dbReference type="PANTHER" id="PTHR13146:SF0">
    <property type="entry name" value="SOLUTE CARRIER FAMILY 35 MEMBER F6"/>
    <property type="match status" value="1"/>
</dbReference>
<evidence type="ECO:0000256" key="1">
    <source>
        <dbReference type="ARBA" id="ARBA00004141"/>
    </source>
</evidence>
<feature type="transmembrane region" description="Helical" evidence="6">
    <location>
        <begin position="150"/>
        <end position="168"/>
    </location>
</feature>
<evidence type="ECO:0000256" key="2">
    <source>
        <dbReference type="ARBA" id="ARBA00022692"/>
    </source>
</evidence>
<feature type="transmembrane region" description="Helical" evidence="6">
    <location>
        <begin position="314"/>
        <end position="333"/>
    </location>
</feature>
<feature type="transmembrane region" description="Helical" evidence="6">
    <location>
        <begin position="233"/>
        <end position="257"/>
    </location>
</feature>
<evidence type="ECO:0000256" key="4">
    <source>
        <dbReference type="ARBA" id="ARBA00023136"/>
    </source>
</evidence>
<evidence type="ECO:0000256" key="3">
    <source>
        <dbReference type="ARBA" id="ARBA00022989"/>
    </source>
</evidence>
<feature type="compositionally biased region" description="Basic and acidic residues" evidence="5">
    <location>
        <begin position="369"/>
        <end position="382"/>
    </location>
</feature>
<dbReference type="Pfam" id="PF04142">
    <property type="entry name" value="Nuc_sug_transp"/>
    <property type="match status" value="1"/>
</dbReference>
<dbReference type="GO" id="GO:0000139">
    <property type="term" value="C:Golgi membrane"/>
    <property type="evidence" value="ECO:0007669"/>
    <property type="project" value="InterPro"/>
</dbReference>
<dbReference type="PANTHER" id="PTHR13146">
    <property type="match status" value="1"/>
</dbReference>
<name>A0A0J9XKC8_GEOCN</name>
<dbReference type="OrthoDB" id="408493at2759"/>
<organism evidence="7 8">
    <name type="scientific">Geotrichum candidum</name>
    <name type="common">Oospora lactis</name>
    <name type="synonym">Dipodascus geotrichum</name>
    <dbReference type="NCBI Taxonomy" id="1173061"/>
    <lineage>
        <taxon>Eukaryota</taxon>
        <taxon>Fungi</taxon>
        <taxon>Dikarya</taxon>
        <taxon>Ascomycota</taxon>
        <taxon>Saccharomycotina</taxon>
        <taxon>Dipodascomycetes</taxon>
        <taxon>Dipodascales</taxon>
        <taxon>Dipodascaceae</taxon>
        <taxon>Geotrichum</taxon>
    </lineage>
</organism>
<dbReference type="GO" id="GO:0015165">
    <property type="term" value="F:pyrimidine nucleotide-sugar transmembrane transporter activity"/>
    <property type="evidence" value="ECO:0007669"/>
    <property type="project" value="InterPro"/>
</dbReference>
<keyword evidence="4 6" id="KW-0472">Membrane</keyword>
<comment type="caution">
    <text evidence="7">The sequence shown here is derived from an EMBL/GenBank/DDBJ whole genome shotgun (WGS) entry which is preliminary data.</text>
</comment>
<gene>
    <name evidence="7" type="ORF">BN980_GECA26s00626g</name>
</gene>
<dbReference type="InterPro" id="IPR012404">
    <property type="entry name" value="UCP036436"/>
</dbReference>
<dbReference type="AlphaFoldDB" id="A0A0J9XKC8"/>
<accession>A0A0J9XKC8</accession>
<feature type="transmembrane region" description="Helical" evidence="6">
    <location>
        <begin position="277"/>
        <end position="302"/>
    </location>
</feature>